<keyword evidence="2" id="KW-1185">Reference proteome</keyword>
<dbReference type="STRING" id="1871111.GCA_001704615_02132"/>
<dbReference type="Pfam" id="PF20226">
    <property type="entry name" value="DUF6585"/>
    <property type="match status" value="1"/>
</dbReference>
<dbReference type="RefSeq" id="WP_065993225.1">
    <property type="nucleotide sequence ID" value="NZ_CP029397.2"/>
</dbReference>
<sequence>MLELNIFYKFVQGNIQGIPTGQHTYITVKNAHQQIKANSNFKGIEDLREHLIQIELKNLQSQIEKSLQEKSSLTFGVLKVSASGVAYKNKMLTYAEVEDFGIENGFFYIQKKVVRGNSFKIAVSEIPNMTTFLLCWTIIYNKKG</sequence>
<organism evidence="1 2">
    <name type="scientific">Acinetobacter defluvii</name>
    <dbReference type="NCBI Taxonomy" id="1871111"/>
    <lineage>
        <taxon>Bacteria</taxon>
        <taxon>Pseudomonadati</taxon>
        <taxon>Pseudomonadota</taxon>
        <taxon>Gammaproteobacteria</taxon>
        <taxon>Moraxellales</taxon>
        <taxon>Moraxellaceae</taxon>
        <taxon>Acinetobacter</taxon>
    </lineage>
</organism>
<dbReference type="AlphaFoldDB" id="A0A2S2FBM2"/>
<name>A0A2S2FBM2_9GAMM</name>
<dbReference type="OrthoDB" id="9851245at2"/>
<reference evidence="1" key="1">
    <citation type="submission" date="2019-08" db="EMBL/GenBank/DDBJ databases">
        <title>The complete genome of Acinetobacter defluvii strain WCHAD010030.</title>
        <authorList>
            <person name="Hu Y."/>
            <person name="Qin J."/>
            <person name="Feng Y."/>
            <person name="Zong Z."/>
        </authorList>
    </citation>
    <scope>NUCLEOTIDE SEQUENCE</scope>
    <source>
        <strain evidence="1">WCHA30</strain>
    </source>
</reference>
<protein>
    <submittedName>
        <fullName evidence="1">Uncharacterized protein</fullName>
    </submittedName>
</protein>
<evidence type="ECO:0000313" key="1">
    <source>
        <dbReference type="EMBL" id="AWL27702.1"/>
    </source>
</evidence>
<proteinExistence type="predicted"/>
<dbReference type="KEGG" id="adv:DJ533_03395"/>
<dbReference type="InterPro" id="IPR046492">
    <property type="entry name" value="DUF6585"/>
</dbReference>
<dbReference type="Proteomes" id="UP000245977">
    <property type="component" value="Chromosome"/>
</dbReference>
<accession>A0A2S2FBM2</accession>
<gene>
    <name evidence="1" type="ORF">DJ533_03395</name>
</gene>
<evidence type="ECO:0000313" key="2">
    <source>
        <dbReference type="Proteomes" id="UP000245977"/>
    </source>
</evidence>
<dbReference type="EMBL" id="CP029397">
    <property type="protein sequence ID" value="AWL27702.1"/>
    <property type="molecule type" value="Genomic_DNA"/>
</dbReference>